<dbReference type="PANTHER" id="PTHR47592:SF27">
    <property type="entry name" value="OS08G0421700 PROTEIN"/>
    <property type="match status" value="1"/>
</dbReference>
<dbReference type="Proteomes" id="UP000694886">
    <property type="component" value="Chromosome 3"/>
</dbReference>
<dbReference type="KEGG" id="tcc:108661144"/>
<dbReference type="PROSITE" id="PS50158">
    <property type="entry name" value="ZF_CCHC"/>
    <property type="match status" value="1"/>
</dbReference>
<dbReference type="PANTHER" id="PTHR47592">
    <property type="entry name" value="PBF68 PROTEIN"/>
    <property type="match status" value="1"/>
</dbReference>
<evidence type="ECO:0000259" key="3">
    <source>
        <dbReference type="PROSITE" id="PS50158"/>
    </source>
</evidence>
<reference evidence="5" key="2">
    <citation type="submission" date="2025-08" db="UniProtKB">
        <authorList>
            <consortium name="RefSeq"/>
        </authorList>
    </citation>
    <scope>IDENTIFICATION</scope>
</reference>
<dbReference type="Gene3D" id="4.10.60.10">
    <property type="entry name" value="Zinc finger, CCHC-type"/>
    <property type="match status" value="1"/>
</dbReference>
<accession>A0AB32W354</accession>
<evidence type="ECO:0000256" key="2">
    <source>
        <dbReference type="SAM" id="MobiDB-lite"/>
    </source>
</evidence>
<dbReference type="RefSeq" id="XP_017972522.1">
    <property type="nucleotide sequence ID" value="XM_018117033.1"/>
</dbReference>
<gene>
    <name evidence="5" type="primary">LOC108661144</name>
</gene>
<organism evidence="4 5">
    <name type="scientific">Theobroma cacao</name>
    <name type="common">Cacao</name>
    <name type="synonym">Cocoa</name>
    <dbReference type="NCBI Taxonomy" id="3641"/>
    <lineage>
        <taxon>Eukaryota</taxon>
        <taxon>Viridiplantae</taxon>
        <taxon>Streptophyta</taxon>
        <taxon>Embryophyta</taxon>
        <taxon>Tracheophyta</taxon>
        <taxon>Spermatophyta</taxon>
        <taxon>Magnoliopsida</taxon>
        <taxon>eudicotyledons</taxon>
        <taxon>Gunneridae</taxon>
        <taxon>Pentapetalae</taxon>
        <taxon>rosids</taxon>
        <taxon>malvids</taxon>
        <taxon>Malvales</taxon>
        <taxon>Malvaceae</taxon>
        <taxon>Byttnerioideae</taxon>
        <taxon>Theobroma</taxon>
    </lineage>
</organism>
<dbReference type="InterPro" id="IPR001878">
    <property type="entry name" value="Znf_CCHC"/>
</dbReference>
<keyword evidence="1" id="KW-0479">Metal-binding</keyword>
<evidence type="ECO:0000256" key="1">
    <source>
        <dbReference type="PROSITE-ProRule" id="PRU00047"/>
    </source>
</evidence>
<dbReference type="Pfam" id="PF22936">
    <property type="entry name" value="Pol_BBD"/>
    <property type="match status" value="1"/>
</dbReference>
<name>A0AB32W354_THECC</name>
<dbReference type="AlphaFoldDB" id="A0AB32W354"/>
<dbReference type="InterPro" id="IPR054722">
    <property type="entry name" value="PolX-like_BBD"/>
</dbReference>
<feature type="region of interest" description="Disordered" evidence="2">
    <location>
        <begin position="114"/>
        <end position="152"/>
    </location>
</feature>
<dbReference type="GO" id="GO:0003676">
    <property type="term" value="F:nucleic acid binding"/>
    <property type="evidence" value="ECO:0007669"/>
    <property type="project" value="InterPro"/>
</dbReference>
<evidence type="ECO:0000313" key="5">
    <source>
        <dbReference type="RefSeq" id="XP_017972522.1"/>
    </source>
</evidence>
<dbReference type="GeneID" id="108661144"/>
<reference evidence="4" key="1">
    <citation type="journal article" date="1997" name="Nucleic Acids Res.">
        <title>tRNAscan-SE: a program for improved detection of transfer RNA genes in genomic sequence.</title>
        <authorList>
            <person name="Lowe T.M."/>
            <person name="Eddy S.R."/>
        </authorList>
    </citation>
    <scope>NUCLEOTIDE SEQUENCE [LARGE SCALE GENOMIC DNA]</scope>
    <source>
        <strain evidence="4">r\B97-61/B2</strain>
    </source>
</reference>
<dbReference type="InterPro" id="IPR036875">
    <property type="entry name" value="Znf_CCHC_sf"/>
</dbReference>
<dbReference type="SUPFAM" id="SSF57756">
    <property type="entry name" value="Retrovirus zinc finger-like domains"/>
    <property type="match status" value="1"/>
</dbReference>
<keyword evidence="1" id="KW-0863">Zinc-finger</keyword>
<proteinExistence type="predicted"/>
<feature type="domain" description="CCHC-type" evidence="3">
    <location>
        <begin position="158"/>
        <end position="174"/>
    </location>
</feature>
<dbReference type="SMART" id="SM00343">
    <property type="entry name" value="ZnF_C2HC"/>
    <property type="match status" value="1"/>
</dbReference>
<sequence length="268" mass="31302">MNPHEARNTTQHRRDQEAYDTWYKRECENFTMLSFTRLRALALRFTQYGINSKHTMAEHLKAMSAMIREMKTAGYDLTDEQIKIFDDISHHLELEVEHREVIRSTALIAQAGNRKGYVPQQKRQQKKGMTENLRPKNDGVTKFQRGKHGGKKDNSKLKCFNCGKKGHFAQECTEPKKVRPLNRFKTYVCSHVFIAHSLLGWIVDTEATKHITCNRAGYVEYHRLLMGRHFVMMGNGEQEEVLGVGTYQLTMHNERKWLLHDVLHTPFV</sequence>
<keyword evidence="1" id="KW-0862">Zinc</keyword>
<protein>
    <submittedName>
        <fullName evidence="5">Uncharacterized protein LOC108661144</fullName>
    </submittedName>
</protein>
<dbReference type="GO" id="GO:0008270">
    <property type="term" value="F:zinc ion binding"/>
    <property type="evidence" value="ECO:0007669"/>
    <property type="project" value="UniProtKB-KW"/>
</dbReference>
<dbReference type="Pfam" id="PF00098">
    <property type="entry name" value="zf-CCHC"/>
    <property type="match status" value="1"/>
</dbReference>
<dbReference type="Gramene" id="Tc03v2_t005400.1">
    <property type="protein sequence ID" value="Tc03v2_p005400.1"/>
    <property type="gene ID" value="Tc03v2_g005400"/>
</dbReference>
<evidence type="ECO:0000313" key="4">
    <source>
        <dbReference type="Proteomes" id="UP000694886"/>
    </source>
</evidence>